<dbReference type="AlphaFoldDB" id="A0A916S9S1"/>
<gene>
    <name evidence="3" type="ORF">GCM10011491_18280</name>
</gene>
<protein>
    <recommendedName>
        <fullName evidence="2">Phytase-like domain-containing protein</fullName>
    </recommendedName>
</protein>
<sequence>MKVSFLCAAVLTLVSVSTGALAQDFTKAELLGELILPTGLKIAGVEFGGISGLDYDRTNNLYYAISDDRSEKAPARFYTLKVALNSEGIHGIDIVTATTLLNAAGHPFAAKDVDPESIRFNSATNTIYWTSEGDQKGTPAIRESRLDGTLLREFKLPDTYLPNEDKTRGIRNNLSFESLTISSDGKTLLVGTENALVQDGGMATLSEGSRARIIAFDISSGEVKAEYAYDTGPVFAQATQVPFWNDNGLSEFAAWGDDLLTVERSYAHGVGNAINLYRVRFDNATNIMNTGFLKSVSLVPVKKEPVLHLGEGDFGLDIDNIEAVTWGPVIGNRKIILIASDNNFSSAQRTQFAVFLLGE</sequence>
<dbReference type="Pfam" id="PF13449">
    <property type="entry name" value="Phytase-like"/>
    <property type="match status" value="1"/>
</dbReference>
<reference evidence="3" key="2">
    <citation type="submission" date="2020-09" db="EMBL/GenBank/DDBJ databases">
        <authorList>
            <person name="Sun Q."/>
            <person name="Zhou Y."/>
        </authorList>
    </citation>
    <scope>NUCLEOTIDE SEQUENCE</scope>
    <source>
        <strain evidence="3">CGMCC 1.15082</strain>
    </source>
</reference>
<keyword evidence="1" id="KW-0732">Signal</keyword>
<reference evidence="3" key="1">
    <citation type="journal article" date="2014" name="Int. J. Syst. Evol. Microbiol.">
        <title>Complete genome sequence of Corynebacterium casei LMG S-19264T (=DSM 44701T), isolated from a smear-ripened cheese.</title>
        <authorList>
            <consortium name="US DOE Joint Genome Institute (JGI-PGF)"/>
            <person name="Walter F."/>
            <person name="Albersmeier A."/>
            <person name="Kalinowski J."/>
            <person name="Ruckert C."/>
        </authorList>
    </citation>
    <scope>NUCLEOTIDE SEQUENCE</scope>
    <source>
        <strain evidence="3">CGMCC 1.15082</strain>
    </source>
</reference>
<feature type="chain" id="PRO_5037249009" description="Phytase-like domain-containing protein" evidence="1">
    <location>
        <begin position="23"/>
        <end position="359"/>
    </location>
</feature>
<comment type="caution">
    <text evidence="3">The sequence shown here is derived from an EMBL/GenBank/DDBJ whole genome shotgun (WGS) entry which is preliminary data.</text>
</comment>
<feature type="domain" description="Phytase-like" evidence="2">
    <location>
        <begin position="46"/>
        <end position="344"/>
    </location>
</feature>
<evidence type="ECO:0000313" key="4">
    <source>
        <dbReference type="Proteomes" id="UP000646478"/>
    </source>
</evidence>
<dbReference type="SUPFAM" id="SSF75011">
    <property type="entry name" value="3-carboxy-cis,cis-mucoante lactonizing enzyme"/>
    <property type="match status" value="1"/>
</dbReference>
<evidence type="ECO:0000313" key="3">
    <source>
        <dbReference type="EMBL" id="GGA90689.1"/>
    </source>
</evidence>
<feature type="signal peptide" evidence="1">
    <location>
        <begin position="1"/>
        <end position="22"/>
    </location>
</feature>
<accession>A0A916S9S1</accession>
<dbReference type="InterPro" id="IPR027372">
    <property type="entry name" value="Phytase-like_dom"/>
</dbReference>
<evidence type="ECO:0000256" key="1">
    <source>
        <dbReference type="SAM" id="SignalP"/>
    </source>
</evidence>
<dbReference type="PANTHER" id="PTHR37957">
    <property type="entry name" value="BLR7070 PROTEIN"/>
    <property type="match status" value="1"/>
</dbReference>
<dbReference type="RefSeq" id="WP_188823676.1">
    <property type="nucleotide sequence ID" value="NZ_BMHH01000006.1"/>
</dbReference>
<name>A0A916S9S1_9HYPH</name>
<keyword evidence="4" id="KW-1185">Reference proteome</keyword>
<dbReference type="Proteomes" id="UP000646478">
    <property type="component" value="Unassembled WGS sequence"/>
</dbReference>
<evidence type="ECO:0000259" key="2">
    <source>
        <dbReference type="Pfam" id="PF13449"/>
    </source>
</evidence>
<organism evidence="3 4">
    <name type="scientific">Brucella endophytica</name>
    <dbReference type="NCBI Taxonomy" id="1963359"/>
    <lineage>
        <taxon>Bacteria</taxon>
        <taxon>Pseudomonadati</taxon>
        <taxon>Pseudomonadota</taxon>
        <taxon>Alphaproteobacteria</taxon>
        <taxon>Hyphomicrobiales</taxon>
        <taxon>Brucellaceae</taxon>
        <taxon>Brucella/Ochrobactrum group</taxon>
        <taxon>Brucella</taxon>
    </lineage>
</organism>
<dbReference type="PANTHER" id="PTHR37957:SF1">
    <property type="entry name" value="PHYTASE-LIKE DOMAIN-CONTAINING PROTEIN"/>
    <property type="match status" value="1"/>
</dbReference>
<proteinExistence type="predicted"/>
<dbReference type="EMBL" id="BMHH01000006">
    <property type="protein sequence ID" value="GGA90689.1"/>
    <property type="molecule type" value="Genomic_DNA"/>
</dbReference>